<dbReference type="AlphaFoldDB" id="A0A218XDC6"/>
<organism evidence="1 2">
    <name type="scientific">Punica granatum</name>
    <name type="common">Pomegranate</name>
    <dbReference type="NCBI Taxonomy" id="22663"/>
    <lineage>
        <taxon>Eukaryota</taxon>
        <taxon>Viridiplantae</taxon>
        <taxon>Streptophyta</taxon>
        <taxon>Embryophyta</taxon>
        <taxon>Tracheophyta</taxon>
        <taxon>Spermatophyta</taxon>
        <taxon>Magnoliopsida</taxon>
        <taxon>eudicotyledons</taxon>
        <taxon>Gunneridae</taxon>
        <taxon>Pentapetalae</taxon>
        <taxon>rosids</taxon>
        <taxon>malvids</taxon>
        <taxon>Myrtales</taxon>
        <taxon>Lythraceae</taxon>
        <taxon>Punica</taxon>
    </lineage>
</organism>
<dbReference type="Proteomes" id="UP000197138">
    <property type="component" value="Unassembled WGS sequence"/>
</dbReference>
<dbReference type="EMBL" id="MTKT01001985">
    <property type="protein sequence ID" value="OWM82706.1"/>
    <property type="molecule type" value="Genomic_DNA"/>
</dbReference>
<sequence length="87" mass="9161">MVMGVYGCEGKFKFCGGGSLEPPGLEMESMAWGCPIGAVADCGRGGRAELGGVEPWLGVEPRLDGSAWLSCRSHSVERKAGKCLRLD</sequence>
<comment type="caution">
    <text evidence="1">The sequence shown here is derived from an EMBL/GenBank/DDBJ whole genome shotgun (WGS) entry which is preliminary data.</text>
</comment>
<evidence type="ECO:0000313" key="1">
    <source>
        <dbReference type="EMBL" id="OWM82706.1"/>
    </source>
</evidence>
<gene>
    <name evidence="1" type="ORF">CDL15_Pgr014194</name>
</gene>
<name>A0A218XDC6_PUNGR</name>
<protein>
    <submittedName>
        <fullName evidence="1">Uncharacterized protein</fullName>
    </submittedName>
</protein>
<evidence type="ECO:0000313" key="2">
    <source>
        <dbReference type="Proteomes" id="UP000197138"/>
    </source>
</evidence>
<reference evidence="2" key="1">
    <citation type="journal article" date="2017" name="Plant J.">
        <title>The pomegranate (Punica granatum L.) genome and the genomics of punicalagin biosynthesis.</title>
        <authorList>
            <person name="Qin G."/>
            <person name="Xu C."/>
            <person name="Ming R."/>
            <person name="Tang H."/>
            <person name="Guyot R."/>
            <person name="Kramer E.M."/>
            <person name="Hu Y."/>
            <person name="Yi X."/>
            <person name="Qi Y."/>
            <person name="Xu X."/>
            <person name="Gao Z."/>
            <person name="Pan H."/>
            <person name="Jian J."/>
            <person name="Tian Y."/>
            <person name="Yue Z."/>
            <person name="Xu Y."/>
        </authorList>
    </citation>
    <scope>NUCLEOTIDE SEQUENCE [LARGE SCALE GENOMIC DNA]</scope>
    <source>
        <strain evidence="2">cv. Dabenzi</strain>
    </source>
</reference>
<proteinExistence type="predicted"/>
<accession>A0A218XDC6</accession>